<evidence type="ECO:0000256" key="2">
    <source>
        <dbReference type="ARBA" id="ARBA00005775"/>
    </source>
</evidence>
<keyword evidence="3" id="KW-0488">Methylation</keyword>
<keyword evidence="8" id="KW-0597">Phosphoprotein</keyword>
<evidence type="ECO:0000256" key="16">
    <source>
        <dbReference type="ARBA" id="ARBA00046720"/>
    </source>
</evidence>
<dbReference type="STRING" id="595528.A0A0D2WVB2"/>
<keyword evidence="9" id="KW-0832">Ubl conjugation</keyword>
<comment type="similarity">
    <text evidence="2">Belongs to the eukaryotic initiation factor 4G family.</text>
</comment>
<evidence type="ECO:0000256" key="15">
    <source>
        <dbReference type="ARBA" id="ARBA00040449"/>
    </source>
</evidence>
<evidence type="ECO:0000256" key="9">
    <source>
        <dbReference type="ARBA" id="ARBA00022843"/>
    </source>
</evidence>
<keyword evidence="7" id="KW-0396">Initiation factor</keyword>
<dbReference type="RefSeq" id="XP_004343761.1">
    <property type="nucleotide sequence ID" value="XM_004343711.2"/>
</dbReference>
<feature type="compositionally biased region" description="Low complexity" evidence="17">
    <location>
        <begin position="429"/>
        <end position="442"/>
    </location>
</feature>
<dbReference type="InterPro" id="IPR016024">
    <property type="entry name" value="ARM-type_fold"/>
</dbReference>
<evidence type="ECO:0000256" key="1">
    <source>
        <dbReference type="ARBA" id="ARBA00004496"/>
    </source>
</evidence>
<evidence type="ECO:0000256" key="12">
    <source>
        <dbReference type="ARBA" id="ARBA00022917"/>
    </source>
</evidence>
<dbReference type="InterPro" id="IPR003307">
    <property type="entry name" value="W2_domain"/>
</dbReference>
<dbReference type="InParanoid" id="A0A0D2WVB2"/>
<name>A0A0D2WVB2_CAPO3</name>
<feature type="compositionally biased region" description="Low complexity" evidence="17">
    <location>
        <begin position="109"/>
        <end position="134"/>
    </location>
</feature>
<sequence>MDLRCSQRDGHSPHYQQHQASSHSHPHSPHSSSPHSSSSSSTGQTHHSGSAAPPVGLLSSPPASSRQSAASAGHSHHHQHHHHQQQPLHRERGSSPHTPRSGRDGGSARDGYAASNSPGGPSSSHPSLASPVAPLQRSNNRWLPARALNAAPTPAAAAALASGVLDNDTIFRNVRSLLNKLTPDNYERIATSLLDVGIRNVEILKGIILLIFEKAIDEPQYSTMYASLCTKLNSEAPNFEEPSTEPNAKHITTFRRLLLLECEREFENRSKAVSELSGHSWDAQDEELRDRLIAAKRKMLGNIRFIGELFKLEMLKERVLHICIQQLLGDLKHVDPDDIACLCKLLTTVGQQLDHEKAKPLMQKYFDRMKDFAVHPELPSRIRFMVQDVLELRQANWVARRTAASKTQAGPKTIEEVRQEASLDPMFKGVGSASSGSPSSGNGSLGGAGRGNPAQRQPPGLLGNAPSQQQSLSRNGSSSAGAGSPIAAHSGQPAVSPQTSPAGANTGNRRSRSNMFAPPPAPSPNEPLAIRPLRRPADSSGEVSLRPESNYSARSRSPQTGQNANAAVAGNLQGSQRSRSSSGTGSGLDELADAPRSGTNSPSPPPSSTRPPQQQQQQQQQAPAASQKAASLSSDEIRARFKDTLIEYFSVVDLKEAVACIRELRMSRALKTELVTRLLGLLADPEPSAAHDAASRARRPAQAANLVSELITAKLLSASDVEEALEAFVLTLPDLRVDVPQADAIIADFLRHAITLDVVSLMTVARMLQTANTQVAADQGMDCACSPLLFELVAAMARAAGPDAAANELPKILAAAKLDIVQFLPPHARNSSSETYHTLKRYALEFLKPLLRTELELREMLASNATISEIYKFLKETCDPSFFTKPDFVLLLSSAVLDHIDSKVMSGSEGDAAGDSTLSAEAKKTELALFKQYAPIIRKFTDHDVKLQLYVVYAAQLFALKRDFPKDLILRLFKLLYHCDIVDEEGFVLWKEDVNDDFPGKGNALFRVNAWLNALAEAEENDDDDDDDDDDDEDDE</sequence>
<evidence type="ECO:0000256" key="10">
    <source>
        <dbReference type="ARBA" id="ARBA00022845"/>
    </source>
</evidence>
<feature type="domain" description="MI" evidence="19">
    <location>
        <begin position="636"/>
        <end position="769"/>
    </location>
</feature>
<reference evidence="21" key="1">
    <citation type="submission" date="2011-02" db="EMBL/GenBank/DDBJ databases">
        <title>The Genome Sequence of Capsaspora owczarzaki ATCC 30864.</title>
        <authorList>
            <person name="Russ C."/>
            <person name="Cuomo C."/>
            <person name="Burger G."/>
            <person name="Gray M.W."/>
            <person name="Holland P.W.H."/>
            <person name="King N."/>
            <person name="Lang F.B.F."/>
            <person name="Roger A.J."/>
            <person name="Ruiz-Trillo I."/>
            <person name="Young S.K."/>
            <person name="Zeng Q."/>
            <person name="Gargeya S."/>
            <person name="Alvarado L."/>
            <person name="Berlin A."/>
            <person name="Chapman S.B."/>
            <person name="Chen Z."/>
            <person name="Freedman E."/>
            <person name="Gellesch M."/>
            <person name="Goldberg J."/>
            <person name="Griggs A."/>
            <person name="Gujja S."/>
            <person name="Heilman E."/>
            <person name="Heiman D."/>
            <person name="Howarth C."/>
            <person name="Mehta T."/>
            <person name="Neiman D."/>
            <person name="Pearson M."/>
            <person name="Roberts A."/>
            <person name="Saif S."/>
            <person name="Shea T."/>
            <person name="Shenoy N."/>
            <person name="Sisk P."/>
            <person name="Stolte C."/>
            <person name="Sykes S."/>
            <person name="White J."/>
            <person name="Yandava C."/>
            <person name="Haas B."/>
            <person name="Nusbaum C."/>
            <person name="Birren B."/>
        </authorList>
    </citation>
    <scope>NUCLEOTIDE SEQUENCE</scope>
    <source>
        <strain evidence="21">ATCC 30864</strain>
    </source>
</reference>
<keyword evidence="12" id="KW-0648">Protein biosynthesis</keyword>
<dbReference type="PROSITE" id="PS51363">
    <property type="entry name" value="W2"/>
    <property type="match status" value="1"/>
</dbReference>
<evidence type="ECO:0000256" key="7">
    <source>
        <dbReference type="ARBA" id="ARBA00022540"/>
    </source>
</evidence>
<dbReference type="AlphaFoldDB" id="A0A0D2WVB2"/>
<evidence type="ECO:0000256" key="5">
    <source>
        <dbReference type="ARBA" id="ARBA00022491"/>
    </source>
</evidence>
<dbReference type="SMART" id="SM00543">
    <property type="entry name" value="MIF4G"/>
    <property type="match status" value="1"/>
</dbReference>
<dbReference type="OMA" id="CAPLDIN"/>
<dbReference type="GO" id="GO:0016281">
    <property type="term" value="C:eukaryotic translation initiation factor 4F complex"/>
    <property type="evidence" value="ECO:0007669"/>
    <property type="project" value="TreeGrafter"/>
</dbReference>
<dbReference type="SUPFAM" id="SSF48371">
    <property type="entry name" value="ARM repeat"/>
    <property type="match status" value="3"/>
</dbReference>
<keyword evidence="21" id="KW-1185">Reference proteome</keyword>
<keyword evidence="4" id="KW-0963">Cytoplasm</keyword>
<dbReference type="PANTHER" id="PTHR23253:SF9">
    <property type="entry name" value="EUKARYOTIC TRANSLATION INITIATION FACTOR 4 GAMMA 2"/>
    <property type="match status" value="1"/>
</dbReference>
<dbReference type="InterPro" id="IPR003891">
    <property type="entry name" value="Initiation_fac_eIF4g_MI"/>
</dbReference>
<dbReference type="Pfam" id="PF02847">
    <property type="entry name" value="MA3"/>
    <property type="match status" value="1"/>
</dbReference>
<dbReference type="FunFam" id="1.25.40.180:FF:000020">
    <property type="entry name" value="Eukaryotic translation initiation factor subunit"/>
    <property type="match status" value="1"/>
</dbReference>
<evidence type="ECO:0000256" key="11">
    <source>
        <dbReference type="ARBA" id="ARBA00022884"/>
    </source>
</evidence>
<evidence type="ECO:0000256" key="3">
    <source>
        <dbReference type="ARBA" id="ARBA00022481"/>
    </source>
</evidence>
<feature type="region of interest" description="Disordered" evidence="17">
    <location>
        <begin position="1"/>
        <end position="134"/>
    </location>
</feature>
<proteinExistence type="inferred from homology"/>
<dbReference type="GO" id="GO:0010494">
    <property type="term" value="C:cytoplasmic stress granule"/>
    <property type="evidence" value="ECO:0007669"/>
    <property type="project" value="UniProtKB-ARBA"/>
</dbReference>
<feature type="domain" description="W2" evidence="18">
    <location>
        <begin position="840"/>
        <end position="1025"/>
    </location>
</feature>
<feature type="compositionally biased region" description="Polar residues" evidence="17">
    <location>
        <begin position="547"/>
        <end position="565"/>
    </location>
</feature>
<keyword evidence="10" id="KW-0810">Translation regulation</keyword>
<comment type="subcellular location">
    <subcellularLocation>
        <location evidence="1">Cytoplasm</location>
    </subcellularLocation>
</comment>
<evidence type="ECO:0000256" key="14">
    <source>
        <dbReference type="ARBA" id="ARBA00037759"/>
    </source>
</evidence>
<dbReference type="SMART" id="SM00544">
    <property type="entry name" value="MA3"/>
    <property type="match status" value="1"/>
</dbReference>
<dbReference type="Pfam" id="PF02854">
    <property type="entry name" value="MIF4G"/>
    <property type="match status" value="1"/>
</dbReference>
<dbReference type="PhylomeDB" id="A0A0D2WVB2"/>
<feature type="region of interest" description="Disordered" evidence="17">
    <location>
        <begin position="426"/>
        <end position="631"/>
    </location>
</feature>
<dbReference type="eggNOG" id="KOG0401">
    <property type="taxonomic scope" value="Eukaryota"/>
</dbReference>
<dbReference type="SMART" id="SM00515">
    <property type="entry name" value="eIF5C"/>
    <property type="match status" value="1"/>
</dbReference>
<evidence type="ECO:0000256" key="13">
    <source>
        <dbReference type="ARBA" id="ARBA00022990"/>
    </source>
</evidence>
<keyword evidence="11" id="KW-0694">RNA-binding</keyword>
<keyword evidence="13" id="KW-0007">Acetylation</keyword>
<feature type="compositionally biased region" description="Polar residues" evidence="17">
    <location>
        <begin position="493"/>
        <end position="508"/>
    </location>
</feature>
<dbReference type="Pfam" id="PF02020">
    <property type="entry name" value="W2"/>
    <property type="match status" value="1"/>
</dbReference>
<dbReference type="PANTHER" id="PTHR23253">
    <property type="entry name" value="EUKARYOTIC TRANSLATION INITIATION FACTOR 4 GAMMA"/>
    <property type="match status" value="1"/>
</dbReference>
<evidence type="ECO:0000259" key="18">
    <source>
        <dbReference type="PROSITE" id="PS51363"/>
    </source>
</evidence>
<dbReference type="GO" id="GO:0006417">
    <property type="term" value="P:regulation of translation"/>
    <property type="evidence" value="ECO:0007669"/>
    <property type="project" value="UniProtKB-KW"/>
</dbReference>
<dbReference type="OrthoDB" id="514777at2759"/>
<feature type="compositionally biased region" description="Low complexity" evidence="17">
    <location>
        <begin position="467"/>
        <end position="491"/>
    </location>
</feature>
<comment type="function">
    <text evidence="14">Appears to play a role in the switch from cap-dependent to IRES-mediated translation during mitosis, apoptosis and viral infection. Cleaved by some caspases and viral proteases.</text>
</comment>
<comment type="subunit">
    <text evidence="16">Interacts with the serine/threonine protein kinases MKNK1 and MKNK2. Binds EIF4A and EIF3. Interacts with MIF4GD. Interacts with DAZAP2.</text>
</comment>
<dbReference type="CDD" id="cd11559">
    <property type="entry name" value="W2_eIF4G1_like"/>
    <property type="match status" value="1"/>
</dbReference>
<evidence type="ECO:0000313" key="20">
    <source>
        <dbReference type="EMBL" id="KJE96765.1"/>
    </source>
</evidence>
<protein>
    <recommendedName>
        <fullName evidence="15">Eukaryotic translation initiation factor 4 gamma 2</fullName>
    </recommendedName>
</protein>
<keyword evidence="6" id="KW-1017">Isopeptide bond</keyword>
<evidence type="ECO:0000256" key="4">
    <source>
        <dbReference type="ARBA" id="ARBA00022490"/>
    </source>
</evidence>
<feature type="compositionally biased region" description="Basic and acidic residues" evidence="17">
    <location>
        <begin position="1"/>
        <end position="12"/>
    </location>
</feature>
<gene>
    <name evidence="20" type="ORF">CAOG_007037</name>
</gene>
<dbReference type="Proteomes" id="UP000008743">
    <property type="component" value="Unassembled WGS sequence"/>
</dbReference>
<dbReference type="GO" id="GO:0003729">
    <property type="term" value="F:mRNA binding"/>
    <property type="evidence" value="ECO:0007669"/>
    <property type="project" value="TreeGrafter"/>
</dbReference>
<feature type="compositionally biased region" description="Basic residues" evidence="17">
    <location>
        <begin position="74"/>
        <end position="84"/>
    </location>
</feature>
<dbReference type="GO" id="GO:0003743">
    <property type="term" value="F:translation initiation factor activity"/>
    <property type="evidence" value="ECO:0007669"/>
    <property type="project" value="UniProtKB-KW"/>
</dbReference>
<feature type="compositionally biased region" description="Low complexity" evidence="17">
    <location>
        <begin position="573"/>
        <end position="583"/>
    </location>
</feature>
<evidence type="ECO:0000313" key="21">
    <source>
        <dbReference type="Proteomes" id="UP000008743"/>
    </source>
</evidence>
<keyword evidence="5" id="KW-0678">Repressor</keyword>
<evidence type="ECO:0000256" key="17">
    <source>
        <dbReference type="SAM" id="MobiDB-lite"/>
    </source>
</evidence>
<evidence type="ECO:0000256" key="6">
    <source>
        <dbReference type="ARBA" id="ARBA00022499"/>
    </source>
</evidence>
<dbReference type="PROSITE" id="PS51366">
    <property type="entry name" value="MI"/>
    <property type="match status" value="1"/>
</dbReference>
<evidence type="ECO:0000259" key="19">
    <source>
        <dbReference type="PROSITE" id="PS51366"/>
    </source>
</evidence>
<feature type="compositionally biased region" description="Low complexity" evidence="17">
    <location>
        <begin position="13"/>
        <end position="73"/>
    </location>
</feature>
<dbReference type="InterPro" id="IPR003890">
    <property type="entry name" value="MIF4G-like_typ-3"/>
</dbReference>
<evidence type="ECO:0000256" key="8">
    <source>
        <dbReference type="ARBA" id="ARBA00022553"/>
    </source>
</evidence>
<accession>A0A0D2WVB2</accession>
<dbReference type="EMBL" id="KE346372">
    <property type="protein sequence ID" value="KJE96765.1"/>
    <property type="molecule type" value="Genomic_DNA"/>
</dbReference>
<feature type="compositionally biased region" description="Low complexity" evidence="17">
    <location>
        <begin position="610"/>
        <end position="631"/>
    </location>
</feature>
<organism evidence="20 21">
    <name type="scientific">Capsaspora owczarzaki (strain ATCC 30864)</name>
    <dbReference type="NCBI Taxonomy" id="595528"/>
    <lineage>
        <taxon>Eukaryota</taxon>
        <taxon>Filasterea</taxon>
        <taxon>Capsaspora</taxon>
    </lineage>
</organism>
<dbReference type="Gene3D" id="1.25.40.180">
    <property type="match status" value="3"/>
</dbReference>